<dbReference type="Gene3D" id="3.40.50.300">
    <property type="entry name" value="P-loop containing nucleotide triphosphate hydrolases"/>
    <property type="match status" value="2"/>
</dbReference>
<gene>
    <name evidence="1" type="ORF">J2S17_000335</name>
</gene>
<keyword evidence="2" id="KW-1185">Reference proteome</keyword>
<organism evidence="1 2">
    <name type="scientific">Cytobacillus purgationiresistens</name>
    <dbReference type="NCBI Taxonomy" id="863449"/>
    <lineage>
        <taxon>Bacteria</taxon>
        <taxon>Bacillati</taxon>
        <taxon>Bacillota</taxon>
        <taxon>Bacilli</taxon>
        <taxon>Bacillales</taxon>
        <taxon>Bacillaceae</taxon>
        <taxon>Cytobacillus</taxon>
    </lineage>
</organism>
<comment type="caution">
    <text evidence="1">The sequence shown here is derived from an EMBL/GenBank/DDBJ whole genome shotgun (WGS) entry which is preliminary data.</text>
</comment>
<proteinExistence type="predicted"/>
<reference evidence="1 2" key="1">
    <citation type="submission" date="2023-07" db="EMBL/GenBank/DDBJ databases">
        <title>Genomic Encyclopedia of Type Strains, Phase IV (KMG-IV): sequencing the most valuable type-strain genomes for metagenomic binning, comparative biology and taxonomic classification.</title>
        <authorList>
            <person name="Goeker M."/>
        </authorList>
    </citation>
    <scope>NUCLEOTIDE SEQUENCE [LARGE SCALE GENOMIC DNA]</scope>
    <source>
        <strain evidence="1 2">DSM 23494</strain>
    </source>
</reference>
<sequence>MQNKPLIISISGISGSGKTTVSNELASRLGGAKVIHYDDYDIEGPVHFGKWALEGGDYNDWNVQPIVSDLHLCLANKSIEFIILDYPFAKLNNQLEDLISFSFYIDTPLDIAMARRFLRNPIDSANELILDCENYLATGRKAYMVMENKIKPNADFLINGQLPVEEIALNMVKKLLLGISYDN</sequence>
<evidence type="ECO:0000313" key="1">
    <source>
        <dbReference type="EMBL" id="MDQ0268466.1"/>
    </source>
</evidence>
<dbReference type="Proteomes" id="UP001238088">
    <property type="component" value="Unassembled WGS sequence"/>
</dbReference>
<keyword evidence="1" id="KW-0808">Transferase</keyword>
<dbReference type="InterPro" id="IPR027417">
    <property type="entry name" value="P-loop_NTPase"/>
</dbReference>
<dbReference type="GO" id="GO:0016301">
    <property type="term" value="F:kinase activity"/>
    <property type="evidence" value="ECO:0007669"/>
    <property type="project" value="UniProtKB-KW"/>
</dbReference>
<keyword evidence="1" id="KW-0418">Kinase</keyword>
<protein>
    <submittedName>
        <fullName evidence="1">Uridine kinase</fullName>
    </submittedName>
</protein>
<name>A0ABU0AB37_9BACI</name>
<evidence type="ECO:0000313" key="2">
    <source>
        <dbReference type="Proteomes" id="UP001238088"/>
    </source>
</evidence>
<dbReference type="RefSeq" id="WP_307471242.1">
    <property type="nucleotide sequence ID" value="NZ_JAUSUB010000001.1"/>
</dbReference>
<accession>A0ABU0AB37</accession>
<dbReference type="SUPFAM" id="SSF52540">
    <property type="entry name" value="P-loop containing nucleoside triphosphate hydrolases"/>
    <property type="match status" value="1"/>
</dbReference>
<dbReference type="EMBL" id="JAUSUB010000001">
    <property type="protein sequence ID" value="MDQ0268466.1"/>
    <property type="molecule type" value="Genomic_DNA"/>
</dbReference>